<evidence type="ECO:0000256" key="6">
    <source>
        <dbReference type="SAM" id="Phobius"/>
    </source>
</evidence>
<feature type="region of interest" description="Disordered" evidence="5">
    <location>
        <begin position="1"/>
        <end position="36"/>
    </location>
</feature>
<accession>A0A4Q5N3G9</accession>
<evidence type="ECO:0000313" key="8">
    <source>
        <dbReference type="Proteomes" id="UP000293764"/>
    </source>
</evidence>
<dbReference type="EMBL" id="SDWW01000003">
    <property type="protein sequence ID" value="RYV52695.1"/>
    <property type="molecule type" value="Genomic_DNA"/>
</dbReference>
<dbReference type="InterPro" id="IPR008217">
    <property type="entry name" value="Ccc1_fam"/>
</dbReference>
<keyword evidence="4 6" id="KW-0472">Membrane</keyword>
<dbReference type="Pfam" id="PF01988">
    <property type="entry name" value="VIT1"/>
    <property type="match status" value="1"/>
</dbReference>
<dbReference type="OrthoDB" id="188924at2"/>
<dbReference type="PANTHER" id="PTHR31851">
    <property type="entry name" value="FE(2+)/MN(2+) TRANSPORTER PCL1"/>
    <property type="match status" value="1"/>
</dbReference>
<dbReference type="CDD" id="cd02432">
    <property type="entry name" value="Nodulin-21_like_1"/>
    <property type="match status" value="1"/>
</dbReference>
<reference evidence="7 8" key="1">
    <citation type="submission" date="2019-01" db="EMBL/GenBank/DDBJ databases">
        <title>Novel species of Cellulomonas.</title>
        <authorList>
            <person name="Liu Q."/>
            <person name="Xin Y.-H."/>
        </authorList>
    </citation>
    <scope>NUCLEOTIDE SEQUENCE [LARGE SCALE GENOMIC DNA]</scope>
    <source>
        <strain evidence="7 8">HLT2-17</strain>
    </source>
</reference>
<dbReference type="GO" id="GO:0012505">
    <property type="term" value="C:endomembrane system"/>
    <property type="evidence" value="ECO:0007669"/>
    <property type="project" value="UniProtKB-SubCell"/>
</dbReference>
<keyword evidence="2 6" id="KW-0812">Transmembrane</keyword>
<dbReference type="RefSeq" id="WP_130100946.1">
    <property type="nucleotide sequence ID" value="NZ_SDWW01000003.1"/>
</dbReference>
<gene>
    <name evidence="7" type="ORF">EUA98_01770</name>
</gene>
<comment type="subcellular location">
    <subcellularLocation>
        <location evidence="1">Endomembrane system</location>
        <topology evidence="1">Multi-pass membrane protein</topology>
    </subcellularLocation>
</comment>
<evidence type="ECO:0000256" key="2">
    <source>
        <dbReference type="ARBA" id="ARBA00022692"/>
    </source>
</evidence>
<name>A0A4Q5N3G9_9MICO</name>
<dbReference type="GO" id="GO:0005384">
    <property type="term" value="F:manganese ion transmembrane transporter activity"/>
    <property type="evidence" value="ECO:0007669"/>
    <property type="project" value="InterPro"/>
</dbReference>
<sequence>MDDFRATEPVDPTEPVEPVDLTGPAEAPAPGLLATHTDEPHENGLAARLNWLRAGVLGANDGIISTAGLVIGVAAATSEPGPILTAGVAGLVAGAVSMALGEYVSVSSQRDTERALLAKERQELADDPAAELAELADLYRRKGLSGATALLVAEELTAQDAFAAHVDVELGLDPDALTNPWHAAFASAVAFTVGALLPLAAITLSPASVRVAATFAVVVLALAITGSVSAFLGKASRLRAVLRVVLGGALAMAVTFGIGALLGASVV</sequence>
<protein>
    <submittedName>
        <fullName evidence="7">VIT family protein</fullName>
    </submittedName>
</protein>
<dbReference type="AlphaFoldDB" id="A0A4Q5N3G9"/>
<feature type="transmembrane region" description="Helical" evidence="6">
    <location>
        <begin position="211"/>
        <end position="232"/>
    </location>
</feature>
<organism evidence="7 8">
    <name type="scientific">Pengzhenrongella frigida</name>
    <dbReference type="NCBI Taxonomy" id="1259133"/>
    <lineage>
        <taxon>Bacteria</taxon>
        <taxon>Bacillati</taxon>
        <taxon>Actinomycetota</taxon>
        <taxon>Actinomycetes</taxon>
        <taxon>Micrococcales</taxon>
        <taxon>Pengzhenrongella</taxon>
    </lineage>
</organism>
<keyword evidence="3 6" id="KW-1133">Transmembrane helix</keyword>
<feature type="transmembrane region" description="Helical" evidence="6">
    <location>
        <begin position="57"/>
        <end position="77"/>
    </location>
</feature>
<feature type="transmembrane region" description="Helical" evidence="6">
    <location>
        <begin position="244"/>
        <end position="266"/>
    </location>
</feature>
<feature type="compositionally biased region" description="Low complexity" evidence="5">
    <location>
        <begin position="16"/>
        <end position="35"/>
    </location>
</feature>
<evidence type="ECO:0000256" key="5">
    <source>
        <dbReference type="SAM" id="MobiDB-lite"/>
    </source>
</evidence>
<proteinExistence type="predicted"/>
<keyword evidence="8" id="KW-1185">Reference proteome</keyword>
<feature type="transmembrane region" description="Helical" evidence="6">
    <location>
        <begin position="83"/>
        <end position="104"/>
    </location>
</feature>
<evidence type="ECO:0000256" key="3">
    <source>
        <dbReference type="ARBA" id="ARBA00022989"/>
    </source>
</evidence>
<feature type="transmembrane region" description="Helical" evidence="6">
    <location>
        <begin position="183"/>
        <end position="205"/>
    </location>
</feature>
<evidence type="ECO:0000256" key="1">
    <source>
        <dbReference type="ARBA" id="ARBA00004127"/>
    </source>
</evidence>
<evidence type="ECO:0000256" key="4">
    <source>
        <dbReference type="ARBA" id="ARBA00023136"/>
    </source>
</evidence>
<dbReference type="GO" id="GO:0030026">
    <property type="term" value="P:intracellular manganese ion homeostasis"/>
    <property type="evidence" value="ECO:0007669"/>
    <property type="project" value="InterPro"/>
</dbReference>
<dbReference type="Proteomes" id="UP000293764">
    <property type="component" value="Unassembled WGS sequence"/>
</dbReference>
<comment type="caution">
    <text evidence="7">The sequence shown here is derived from an EMBL/GenBank/DDBJ whole genome shotgun (WGS) entry which is preliminary data.</text>
</comment>
<evidence type="ECO:0000313" key="7">
    <source>
        <dbReference type="EMBL" id="RYV52695.1"/>
    </source>
</evidence>